<dbReference type="GO" id="GO:0009279">
    <property type="term" value="C:cell outer membrane"/>
    <property type="evidence" value="ECO:0007669"/>
    <property type="project" value="InterPro"/>
</dbReference>
<gene>
    <name evidence="3" type="ORF">ELE36_18820</name>
</gene>
<dbReference type="RefSeq" id="WP_129836047.1">
    <property type="nucleotide sequence ID" value="NZ_CP035704.1"/>
</dbReference>
<dbReference type="KEGG" id="xbc:ELE36_18820"/>
<name>A0A411HP49_9GAMM</name>
<dbReference type="SFLD" id="SFLDS00003">
    <property type="entry name" value="Haloacid_Dehalogenase"/>
    <property type="match status" value="1"/>
</dbReference>
<dbReference type="InterPro" id="IPR036412">
    <property type="entry name" value="HAD-like_sf"/>
</dbReference>
<protein>
    <submittedName>
        <fullName evidence="3">Acid phosphatase</fullName>
    </submittedName>
</protein>
<dbReference type="PROSITE" id="PS51257">
    <property type="entry name" value="PROKAR_LIPOPROTEIN"/>
    <property type="match status" value="1"/>
</dbReference>
<dbReference type="AlphaFoldDB" id="A0A411HP49"/>
<dbReference type="SUPFAM" id="SSF56784">
    <property type="entry name" value="HAD-like"/>
    <property type="match status" value="1"/>
</dbReference>
<accession>A0A411HP49</accession>
<dbReference type="InterPro" id="IPR005519">
    <property type="entry name" value="Acid_phosphat_B-like"/>
</dbReference>
<evidence type="ECO:0000256" key="2">
    <source>
        <dbReference type="SAM" id="SignalP"/>
    </source>
</evidence>
<keyword evidence="4" id="KW-1185">Reference proteome</keyword>
<evidence type="ECO:0000256" key="1">
    <source>
        <dbReference type="ARBA" id="ARBA00022729"/>
    </source>
</evidence>
<evidence type="ECO:0000313" key="3">
    <source>
        <dbReference type="EMBL" id="QBB72254.1"/>
    </source>
</evidence>
<dbReference type="PIRSF" id="PIRSF019271">
    <property type="entry name" value="Acid_Ptase_C"/>
    <property type="match status" value="1"/>
</dbReference>
<dbReference type="PANTHER" id="PTHR31284">
    <property type="entry name" value="ACID PHOSPHATASE-LIKE PROTEIN"/>
    <property type="match status" value="1"/>
</dbReference>
<organism evidence="3 4">
    <name type="scientific">Pseudolysobacter antarcticus</name>
    <dbReference type="NCBI Taxonomy" id="2511995"/>
    <lineage>
        <taxon>Bacteria</taxon>
        <taxon>Pseudomonadati</taxon>
        <taxon>Pseudomonadota</taxon>
        <taxon>Gammaproteobacteria</taxon>
        <taxon>Lysobacterales</taxon>
        <taxon>Rhodanobacteraceae</taxon>
        <taxon>Pseudolysobacter</taxon>
    </lineage>
</organism>
<dbReference type="InterPro" id="IPR006423">
    <property type="entry name" value="Lipo_e_P4"/>
</dbReference>
<proteinExistence type="predicted"/>
<reference evidence="3 4" key="1">
    <citation type="submission" date="2019-01" db="EMBL/GenBank/DDBJ databases">
        <title>Pseudolysobacter antarctica gen. nov., sp. nov., isolated from Fildes Peninsula, Antarctica.</title>
        <authorList>
            <person name="Wei Z."/>
            <person name="Peng F."/>
        </authorList>
    </citation>
    <scope>NUCLEOTIDE SEQUENCE [LARGE SCALE GENOMIC DNA]</scope>
    <source>
        <strain evidence="3 4">AQ6-296</strain>
    </source>
</reference>
<feature type="chain" id="PRO_5018965968" evidence="2">
    <location>
        <begin position="30"/>
        <end position="297"/>
    </location>
</feature>
<dbReference type="Pfam" id="PF03767">
    <property type="entry name" value="Acid_phosphat_B"/>
    <property type="match status" value="1"/>
</dbReference>
<feature type="signal peptide" evidence="2">
    <location>
        <begin position="1"/>
        <end position="29"/>
    </location>
</feature>
<dbReference type="OrthoDB" id="395856at2"/>
<dbReference type="Proteomes" id="UP000291562">
    <property type="component" value="Chromosome"/>
</dbReference>
<dbReference type="InterPro" id="IPR023214">
    <property type="entry name" value="HAD_sf"/>
</dbReference>
<dbReference type="EMBL" id="CP035704">
    <property type="protein sequence ID" value="QBB72254.1"/>
    <property type="molecule type" value="Genomic_DNA"/>
</dbReference>
<sequence>MTMSRNVIAVLVLAALGGCSLMPKSSTLATTQSTSISNLAANDSLDATLWTQTAIEHDLVYREVYHLAEEKLLKALADPAWEALPKGERTGDSKGLSPAVIVDIDETVLDNSPFQARLIRDNAGFNEIAWRVWCEQHAAHALPGALEFAKFAAAHGVTMIYISNRAQTLAAVTQQNLKEQGFPLAETETTVFAAESLTPGCDEKSGEKGCRRKLVAQKHRILMMFGDQLGDFVDGSQTTVATRRTLADSYKDWFGERWFVLPNPTYGVWQTAVTSHPATAALQADPRAAKRAALHEN</sequence>
<dbReference type="PANTHER" id="PTHR31284:SF10">
    <property type="entry name" value="ACID PHOSPHATASE-LIKE PROTEIN"/>
    <property type="match status" value="1"/>
</dbReference>
<keyword evidence="1 2" id="KW-0732">Signal</keyword>
<dbReference type="Gene3D" id="3.40.50.1000">
    <property type="entry name" value="HAD superfamily/HAD-like"/>
    <property type="match status" value="1"/>
</dbReference>
<evidence type="ECO:0000313" key="4">
    <source>
        <dbReference type="Proteomes" id="UP000291562"/>
    </source>
</evidence>
<dbReference type="SFLD" id="SFLDG01125">
    <property type="entry name" value="C1.1:_Acid_Phosphatase_Like"/>
    <property type="match status" value="1"/>
</dbReference>